<keyword evidence="2" id="KW-1185">Reference proteome</keyword>
<evidence type="ECO:0000313" key="1">
    <source>
        <dbReference type="EMBL" id="WWF03507.1"/>
    </source>
</evidence>
<name>A0ABZ2F8A5_METCP</name>
<sequence>MTPNHPAQPAEERPHPHRVSDLIPRKTLAAYLARIESHRRLLETIRHLLPPPLAARCRDCVAASDTLVVYAESAAWASQLRFYLPRIINELAQDGHGRFRHGKVRTLPLTLAAPHVPAPRPNLHRPRPTTIAALDAAARASEGEIGAALARLCDTLRRLPR</sequence>
<accession>A0ABZ2F8A5</accession>
<organism evidence="1 2">
    <name type="scientific">Methylococcus capsulatus</name>
    <dbReference type="NCBI Taxonomy" id="414"/>
    <lineage>
        <taxon>Bacteria</taxon>
        <taxon>Pseudomonadati</taxon>
        <taxon>Pseudomonadota</taxon>
        <taxon>Gammaproteobacteria</taxon>
        <taxon>Methylococcales</taxon>
        <taxon>Methylococcaceae</taxon>
        <taxon>Methylococcus</taxon>
    </lineage>
</organism>
<dbReference type="EMBL" id="CP104311">
    <property type="protein sequence ID" value="WWF03507.1"/>
    <property type="molecule type" value="Genomic_DNA"/>
</dbReference>
<proteinExistence type="predicted"/>
<dbReference type="RefSeq" id="WP_198322756.1">
    <property type="nucleotide sequence ID" value="NZ_CP104311.1"/>
</dbReference>
<reference evidence="1 2" key="1">
    <citation type="submission" date="2022-09" db="EMBL/GenBank/DDBJ databases">
        <authorList>
            <person name="Giprobiosintez L."/>
        </authorList>
    </citation>
    <scope>NUCLEOTIDE SEQUENCE [LARGE SCALE GENOMIC DNA]</scope>
    <source>
        <strain evidence="2">VKPM-B-12549 (GBS-15)</strain>
    </source>
</reference>
<gene>
    <name evidence="1" type="ORF">N4J17_07805</name>
</gene>
<protein>
    <submittedName>
        <fullName evidence="1">DUF721 domain-containing protein</fullName>
    </submittedName>
</protein>
<dbReference type="Pfam" id="PF05258">
    <property type="entry name" value="DciA"/>
    <property type="match status" value="1"/>
</dbReference>
<dbReference type="InterPro" id="IPR007922">
    <property type="entry name" value="DciA-like"/>
</dbReference>
<evidence type="ECO:0000313" key="2">
    <source>
        <dbReference type="Proteomes" id="UP001359308"/>
    </source>
</evidence>
<dbReference type="Proteomes" id="UP001359308">
    <property type="component" value="Chromosome"/>
</dbReference>